<comment type="catalytic activity">
    <reaction evidence="13">
        <text>17beta-estradiol + NADP(+) = estrone + NADPH + H(+)</text>
        <dbReference type="Rhea" id="RHEA:24616"/>
        <dbReference type="ChEBI" id="CHEBI:15378"/>
        <dbReference type="ChEBI" id="CHEBI:16469"/>
        <dbReference type="ChEBI" id="CHEBI:17263"/>
        <dbReference type="ChEBI" id="CHEBI:57783"/>
        <dbReference type="ChEBI" id="CHEBI:58349"/>
        <dbReference type="EC" id="1.1.1.62"/>
    </reaction>
</comment>
<dbReference type="InterPro" id="IPR020904">
    <property type="entry name" value="Sc_DH/Rdtase_CS"/>
</dbReference>
<dbReference type="GO" id="GO:0004303">
    <property type="term" value="F:estradiol 17-beta-dehydrogenase [NAD(P)+] activity"/>
    <property type="evidence" value="ECO:0007669"/>
    <property type="project" value="UniProtKB-EC"/>
</dbReference>
<reference evidence="17" key="1">
    <citation type="submission" date="2022-03" db="EMBL/GenBank/DDBJ databases">
        <authorList>
            <person name="Alioto T."/>
            <person name="Alioto T."/>
            <person name="Gomez Garrido J."/>
        </authorList>
    </citation>
    <scope>NUCLEOTIDE SEQUENCE</scope>
</reference>
<keyword evidence="3" id="KW-0521">NADP</keyword>
<comment type="subcellular location">
    <subcellularLocation>
        <location evidence="1">Endoplasmic reticulum membrane</location>
        <topology evidence="1">Multi-pass membrane protein</topology>
    </subcellularLocation>
</comment>
<dbReference type="PANTHER" id="PTHR43899:SF10">
    <property type="entry name" value="20BETA-HYDROXYSTEROID DEHYDROGENASE TYPE 2"/>
    <property type="match status" value="1"/>
</dbReference>
<organism evidence="17 18">
    <name type="scientific">Pelobates cultripes</name>
    <name type="common">Western spadefoot toad</name>
    <dbReference type="NCBI Taxonomy" id="61616"/>
    <lineage>
        <taxon>Eukaryota</taxon>
        <taxon>Metazoa</taxon>
        <taxon>Chordata</taxon>
        <taxon>Craniata</taxon>
        <taxon>Vertebrata</taxon>
        <taxon>Euteleostomi</taxon>
        <taxon>Amphibia</taxon>
        <taxon>Batrachia</taxon>
        <taxon>Anura</taxon>
        <taxon>Pelobatoidea</taxon>
        <taxon>Pelobatidae</taxon>
        <taxon>Pelobates</taxon>
    </lineage>
</organism>
<dbReference type="SUPFAM" id="SSF51735">
    <property type="entry name" value="NAD(P)-binding Rossmann-fold domains"/>
    <property type="match status" value="1"/>
</dbReference>
<dbReference type="PANTHER" id="PTHR43899">
    <property type="entry name" value="RH59310P"/>
    <property type="match status" value="1"/>
</dbReference>
<evidence type="ECO:0000256" key="15">
    <source>
        <dbReference type="RuleBase" id="RU000363"/>
    </source>
</evidence>
<dbReference type="EC" id="1.1.1.330" evidence="10"/>
<evidence type="ECO:0000256" key="14">
    <source>
        <dbReference type="ARBA" id="ARBA00049509"/>
    </source>
</evidence>
<comment type="catalytic activity">
    <reaction evidence="14">
        <text>a very-long-chain (3R)-3-hydroxyacyl-CoA + NADP(+) = a very-long-chain 3-oxoacyl-CoA + NADPH + H(+)</text>
        <dbReference type="Rhea" id="RHEA:48680"/>
        <dbReference type="ChEBI" id="CHEBI:15378"/>
        <dbReference type="ChEBI" id="CHEBI:57783"/>
        <dbReference type="ChEBI" id="CHEBI:58349"/>
        <dbReference type="ChEBI" id="CHEBI:85440"/>
        <dbReference type="ChEBI" id="CHEBI:90725"/>
        <dbReference type="EC" id="1.1.1.330"/>
    </reaction>
</comment>
<evidence type="ECO:0000256" key="10">
    <source>
        <dbReference type="ARBA" id="ARBA00039105"/>
    </source>
</evidence>
<dbReference type="GO" id="GO:0141040">
    <property type="term" value="F:very-long-chain 3-oxoacyl-CoA reductase activity"/>
    <property type="evidence" value="ECO:0007669"/>
    <property type="project" value="UniProtKB-EC"/>
</dbReference>
<name>A0AAD1VY24_PELCU</name>
<dbReference type="CDD" id="cd05356">
    <property type="entry name" value="17beta-HSD1_like_SDR_c"/>
    <property type="match status" value="1"/>
</dbReference>
<dbReference type="GO" id="GO:0005789">
    <property type="term" value="C:endoplasmic reticulum membrane"/>
    <property type="evidence" value="ECO:0007669"/>
    <property type="project" value="UniProtKB-SubCell"/>
</dbReference>
<proteinExistence type="inferred from homology"/>
<dbReference type="PROSITE" id="PS00061">
    <property type="entry name" value="ADH_SHORT"/>
    <property type="match status" value="1"/>
</dbReference>
<dbReference type="EC" id="1.1.1.62" evidence="7"/>
<evidence type="ECO:0000256" key="4">
    <source>
        <dbReference type="ARBA" id="ARBA00022955"/>
    </source>
</evidence>
<dbReference type="AlphaFoldDB" id="A0AAD1VY24"/>
<keyword evidence="2 16" id="KW-0812">Transmembrane</keyword>
<dbReference type="Pfam" id="PF00106">
    <property type="entry name" value="adh_short"/>
    <property type="match status" value="1"/>
</dbReference>
<keyword evidence="4" id="KW-0752">Steroid biosynthesis</keyword>
<evidence type="ECO:0000256" key="3">
    <source>
        <dbReference type="ARBA" id="ARBA00022857"/>
    </source>
</evidence>
<dbReference type="Gene3D" id="3.40.50.720">
    <property type="entry name" value="NAD(P)-binding Rossmann-like Domain"/>
    <property type="match status" value="1"/>
</dbReference>
<dbReference type="EMBL" id="OW240914">
    <property type="protein sequence ID" value="CAH2273165.1"/>
    <property type="molecule type" value="Genomic_DNA"/>
</dbReference>
<comment type="pathway">
    <text evidence="9">Steroid biosynthesis; estrogen biosynthesis.</text>
</comment>
<evidence type="ECO:0000256" key="11">
    <source>
        <dbReference type="ARBA" id="ARBA00041250"/>
    </source>
</evidence>
<keyword evidence="18" id="KW-1185">Reference proteome</keyword>
<evidence type="ECO:0000313" key="17">
    <source>
        <dbReference type="EMBL" id="CAH2273165.1"/>
    </source>
</evidence>
<dbReference type="GO" id="GO:0006694">
    <property type="term" value="P:steroid biosynthetic process"/>
    <property type="evidence" value="ECO:0007669"/>
    <property type="project" value="UniProtKB-KW"/>
</dbReference>
<accession>A0AAD1VY24</accession>
<dbReference type="InterPro" id="IPR036291">
    <property type="entry name" value="NAD(P)-bd_dom_sf"/>
</dbReference>
<dbReference type="FunFam" id="3.40.50.720:FF:000137">
    <property type="entry name" value="Hydroxysteroid (17-beta) dehydrogenase 3"/>
    <property type="match status" value="1"/>
</dbReference>
<evidence type="ECO:0000256" key="16">
    <source>
        <dbReference type="SAM" id="Phobius"/>
    </source>
</evidence>
<gene>
    <name evidence="17" type="ORF">PECUL_23A062538</name>
</gene>
<evidence type="ECO:0000256" key="2">
    <source>
        <dbReference type="ARBA" id="ARBA00022692"/>
    </source>
</evidence>
<evidence type="ECO:0000256" key="12">
    <source>
        <dbReference type="ARBA" id="ARBA00048022"/>
    </source>
</evidence>
<dbReference type="InterPro" id="IPR051019">
    <property type="entry name" value="VLCFA-Steroid_DH"/>
</dbReference>
<evidence type="ECO:0000256" key="7">
    <source>
        <dbReference type="ARBA" id="ARBA00024072"/>
    </source>
</evidence>
<evidence type="ECO:0000256" key="5">
    <source>
        <dbReference type="ARBA" id="ARBA00022989"/>
    </source>
</evidence>
<dbReference type="Proteomes" id="UP001295444">
    <property type="component" value="Chromosome 03"/>
</dbReference>
<protein>
    <recommendedName>
        <fullName evidence="11">3-ketoacyl-CoA reductase</fullName>
        <ecNumber evidence="10">1.1.1.330</ecNumber>
        <ecNumber evidence="7">1.1.1.62</ecNumber>
    </recommendedName>
</protein>
<dbReference type="InterPro" id="IPR002347">
    <property type="entry name" value="SDR_fam"/>
</dbReference>
<evidence type="ECO:0000313" key="18">
    <source>
        <dbReference type="Proteomes" id="UP001295444"/>
    </source>
</evidence>
<keyword evidence="6" id="KW-0560">Oxidoreductase</keyword>
<evidence type="ECO:0000256" key="9">
    <source>
        <dbReference type="ARBA" id="ARBA00037929"/>
    </source>
</evidence>
<evidence type="ECO:0000256" key="6">
    <source>
        <dbReference type="ARBA" id="ARBA00023002"/>
    </source>
</evidence>
<keyword evidence="5 16" id="KW-1133">Transmembrane helix</keyword>
<comment type="similarity">
    <text evidence="15">Belongs to the short-chain dehydrogenases/reductases (SDR) family.</text>
</comment>
<evidence type="ECO:0000256" key="13">
    <source>
        <dbReference type="ARBA" id="ARBA00048906"/>
    </source>
</evidence>
<comment type="catalytic activity">
    <reaction evidence="12">
        <text>17beta-estradiol + NAD(+) = estrone + NADH + H(+)</text>
        <dbReference type="Rhea" id="RHEA:24612"/>
        <dbReference type="ChEBI" id="CHEBI:15378"/>
        <dbReference type="ChEBI" id="CHEBI:16469"/>
        <dbReference type="ChEBI" id="CHEBI:17263"/>
        <dbReference type="ChEBI" id="CHEBI:57540"/>
        <dbReference type="ChEBI" id="CHEBI:57945"/>
        <dbReference type="EC" id="1.1.1.62"/>
    </reaction>
</comment>
<dbReference type="PRINTS" id="PR00081">
    <property type="entry name" value="GDHRDH"/>
</dbReference>
<keyword evidence="16" id="KW-0472">Membrane</keyword>
<evidence type="ECO:0000256" key="1">
    <source>
        <dbReference type="ARBA" id="ARBA00004477"/>
    </source>
</evidence>
<sequence length="314" mass="35239">MEAKADYTQAFVLFGKVVAIYLVLSQGWKLIRGIRNHILSGWFQTDLKQYGRWAVVTGASDGIGKSYARELAKRGLDVVLISRTLEKLKNVASEIEQKYGRKTKIIQADFTRGSEMYESIENNLKGMEIGILVNNVGMILSKHPERFLNIPNINKAITDTINCNILSVLQMTRIVLPQMIERNKGLIINISSEAGNHPFPLLIVYSATKVFVDFFSRGLHIEYQSKGITVQCVMPLSVSTAMTSNIKTNIFVKSADDFAREALNTVGYTNRTSGCFSHSLQSYALDLIPKPVFSMTTVTDLFENLVNKQKKKEK</sequence>
<comment type="function">
    <text evidence="8">Catalyzes the second of the four reactions of the long-chain fatty acids elongation cycle. This endoplasmic reticulum-bound enzymatic process, allows the addition of two carbons to the chain of long- and very long-chain fatty acids/VLCFAs per cycle. This enzyme has a 3-ketoacyl-CoA reductase activity, reducing 3-ketoacyl-CoA to 3-hydroxyacyl-CoA, within each cycle of fatty acid elongation. Thereby, it may participate in the production of VLCFAs of different chain lengths that are involved in multiple biological processes as precursors of membrane lipids and lipid mediators. May also catalyze the transformation of estrone (E1) into estradiol (E2) and play a role in estrogen formation.</text>
</comment>
<keyword evidence="4" id="KW-0444">Lipid biosynthesis</keyword>
<dbReference type="PIRSF" id="PIRSF000126">
    <property type="entry name" value="11-beta-HSD1"/>
    <property type="match status" value="1"/>
</dbReference>
<keyword evidence="4" id="KW-0443">Lipid metabolism</keyword>
<evidence type="ECO:0000256" key="8">
    <source>
        <dbReference type="ARBA" id="ARBA00037337"/>
    </source>
</evidence>
<feature type="transmembrane region" description="Helical" evidence="16">
    <location>
        <begin position="6"/>
        <end position="24"/>
    </location>
</feature>
<dbReference type="PRINTS" id="PR00080">
    <property type="entry name" value="SDRFAMILY"/>
</dbReference>